<organism evidence="1 2">
    <name type="scientific">Aquicella siphonis</name>
    <dbReference type="NCBI Taxonomy" id="254247"/>
    <lineage>
        <taxon>Bacteria</taxon>
        <taxon>Pseudomonadati</taxon>
        <taxon>Pseudomonadota</taxon>
        <taxon>Gammaproteobacteria</taxon>
        <taxon>Legionellales</taxon>
        <taxon>Coxiellaceae</taxon>
        <taxon>Aquicella</taxon>
    </lineage>
</organism>
<protein>
    <recommendedName>
        <fullName evidence="3">Toxin HigB-2</fullName>
    </recommendedName>
</protein>
<dbReference type="EMBL" id="LR699119">
    <property type="protein sequence ID" value="VVC76262.1"/>
    <property type="molecule type" value="Genomic_DNA"/>
</dbReference>
<sequence>MNQEECKWELKYWCDNKGESPIERWFDSLTKEQFKSVAKELKLLELCGNMLKLPHSRGLKKGLFELRERKYEFRVYYTFLKN</sequence>
<gene>
    <name evidence="1" type="ORF">AQUSIP_15710</name>
</gene>
<evidence type="ECO:0000313" key="1">
    <source>
        <dbReference type="EMBL" id="VVC76262.1"/>
    </source>
</evidence>
<evidence type="ECO:0000313" key="2">
    <source>
        <dbReference type="Proteomes" id="UP000324194"/>
    </source>
</evidence>
<dbReference type="RefSeq" id="WP_232051859.1">
    <property type="nucleotide sequence ID" value="NZ_LR699119.1"/>
</dbReference>
<accession>A0A5E4PIQ6</accession>
<keyword evidence="2" id="KW-1185">Reference proteome</keyword>
<dbReference type="InterPro" id="IPR009241">
    <property type="entry name" value="HigB-like"/>
</dbReference>
<evidence type="ECO:0008006" key="3">
    <source>
        <dbReference type="Google" id="ProtNLM"/>
    </source>
</evidence>
<dbReference type="Proteomes" id="UP000324194">
    <property type="component" value="Chromosome 1"/>
</dbReference>
<proteinExistence type="predicted"/>
<dbReference type="KEGG" id="asip:AQUSIP_15710"/>
<reference evidence="1 2" key="1">
    <citation type="submission" date="2019-08" db="EMBL/GenBank/DDBJ databases">
        <authorList>
            <person name="Guy L."/>
        </authorList>
    </citation>
    <scope>NUCLEOTIDE SEQUENCE [LARGE SCALE GENOMIC DNA]</scope>
    <source>
        <strain evidence="1 2">SGT-108</strain>
    </source>
</reference>
<dbReference type="Pfam" id="PF05973">
    <property type="entry name" value="Gp49"/>
    <property type="match status" value="1"/>
</dbReference>
<dbReference type="AlphaFoldDB" id="A0A5E4PIQ6"/>
<name>A0A5E4PIQ6_9COXI</name>